<dbReference type="PANTHER" id="PTHR11558:SF11">
    <property type="entry name" value="SPERMIDINE SYNTHASE"/>
    <property type="match status" value="1"/>
</dbReference>
<organism evidence="2 3">
    <name type="scientific">Haemonchus contortus</name>
    <name type="common">Barber pole worm</name>
    <dbReference type="NCBI Taxonomy" id="6289"/>
    <lineage>
        <taxon>Eukaryota</taxon>
        <taxon>Metazoa</taxon>
        <taxon>Ecdysozoa</taxon>
        <taxon>Nematoda</taxon>
        <taxon>Chromadorea</taxon>
        <taxon>Rhabditida</taxon>
        <taxon>Rhabditina</taxon>
        <taxon>Rhabditomorpha</taxon>
        <taxon>Strongyloidea</taxon>
        <taxon>Trichostrongylidae</taxon>
        <taxon>Haemonchus</taxon>
    </lineage>
</organism>
<sequence length="366" mass="40891">MDKTCKESVLAGFQRIMPETRSRITKSFFILMGFFCIAILIFIVRLRPKSCTNLNDRRIDRMCTENSDHCFNVYVAKMPMREKDVVVRVLAYDGRQKLRAGLIGDTAVLIRPPGGEQGPNGISRCLDYRKWLADHTAFVIPYIASMVAATFVMKSLSLHENDKDKQVLAIGLGGGSFDMGLHRIKPHVNITAVELEPVVIKLASKWFGVVDSETHHTVLQDGIKFVDDSISQGRKYDVVALDACGELSDTVICPAKPFQNLDTLEKIKNILTPTGSLVVNLLSMDRSAYGDYGWTKVLKLFQSVFKTCVLLAMHSTTNTVVACTPFSFPYIPNLMEYFGNRLSAVISTLHLNVIDNRPYITLLSAK</sequence>
<protein>
    <submittedName>
        <fullName evidence="3">PABS domain-containing protein</fullName>
    </submittedName>
</protein>
<dbReference type="Pfam" id="PF01564">
    <property type="entry name" value="Spermine_synth"/>
    <property type="match status" value="1"/>
</dbReference>
<dbReference type="Gene3D" id="3.40.50.150">
    <property type="entry name" value="Vaccinia Virus protein VP39"/>
    <property type="match status" value="1"/>
</dbReference>
<keyword evidence="1" id="KW-1133">Transmembrane helix</keyword>
<dbReference type="AlphaFoldDB" id="A0A7I4YRT2"/>
<dbReference type="InterPro" id="IPR001045">
    <property type="entry name" value="Spermi_synthase"/>
</dbReference>
<dbReference type="GO" id="GO:0004766">
    <property type="term" value="F:spermidine synthase activity"/>
    <property type="evidence" value="ECO:0007669"/>
    <property type="project" value="TreeGrafter"/>
</dbReference>
<name>A0A7I4YRT2_HAECO</name>
<accession>A0A7I4YRT2</accession>
<dbReference type="GO" id="GO:0008295">
    <property type="term" value="P:spermidine biosynthetic process"/>
    <property type="evidence" value="ECO:0007669"/>
    <property type="project" value="TreeGrafter"/>
</dbReference>
<dbReference type="InterPro" id="IPR029063">
    <property type="entry name" value="SAM-dependent_MTases_sf"/>
</dbReference>
<dbReference type="OrthoDB" id="2016285at2759"/>
<feature type="transmembrane region" description="Helical" evidence="1">
    <location>
        <begin position="27"/>
        <end position="46"/>
    </location>
</feature>
<dbReference type="Proteomes" id="UP000025227">
    <property type="component" value="Unplaced"/>
</dbReference>
<evidence type="ECO:0000313" key="3">
    <source>
        <dbReference type="WBParaSite" id="HCON_00135960-00001"/>
    </source>
</evidence>
<evidence type="ECO:0000256" key="1">
    <source>
        <dbReference type="SAM" id="Phobius"/>
    </source>
</evidence>
<keyword evidence="1" id="KW-0472">Membrane</keyword>
<keyword evidence="1" id="KW-0812">Transmembrane</keyword>
<dbReference type="SUPFAM" id="SSF53335">
    <property type="entry name" value="S-adenosyl-L-methionine-dependent methyltransferases"/>
    <property type="match status" value="1"/>
</dbReference>
<evidence type="ECO:0000313" key="2">
    <source>
        <dbReference type="Proteomes" id="UP000025227"/>
    </source>
</evidence>
<proteinExistence type="predicted"/>
<reference evidence="3" key="1">
    <citation type="submission" date="2020-12" db="UniProtKB">
        <authorList>
            <consortium name="WormBaseParasite"/>
        </authorList>
    </citation>
    <scope>IDENTIFICATION</scope>
    <source>
        <strain evidence="3">MHco3</strain>
    </source>
</reference>
<dbReference type="GO" id="GO:0005829">
    <property type="term" value="C:cytosol"/>
    <property type="evidence" value="ECO:0007669"/>
    <property type="project" value="TreeGrafter"/>
</dbReference>
<dbReference type="PANTHER" id="PTHR11558">
    <property type="entry name" value="SPERMIDINE/SPERMINE SYNTHASE"/>
    <property type="match status" value="1"/>
</dbReference>
<dbReference type="WBParaSite" id="HCON_00135960-00001">
    <property type="protein sequence ID" value="HCON_00135960-00001"/>
    <property type="gene ID" value="HCON_00135960"/>
</dbReference>
<keyword evidence="2" id="KW-1185">Reference proteome</keyword>